<dbReference type="EMBL" id="MFHT01000007">
    <property type="protein sequence ID" value="OGF77978.1"/>
    <property type="molecule type" value="Genomic_DNA"/>
</dbReference>
<reference evidence="4 5" key="1">
    <citation type="journal article" date="2016" name="Nat. Commun.">
        <title>Thousands of microbial genomes shed light on interconnected biogeochemical processes in an aquifer system.</title>
        <authorList>
            <person name="Anantharaman K."/>
            <person name="Brown C.T."/>
            <person name="Hug L.A."/>
            <person name="Sharon I."/>
            <person name="Castelle C.J."/>
            <person name="Probst A.J."/>
            <person name="Thomas B.C."/>
            <person name="Singh A."/>
            <person name="Wilkins M.J."/>
            <person name="Karaoz U."/>
            <person name="Brodie E.L."/>
            <person name="Williams K.H."/>
            <person name="Hubbard S.S."/>
            <person name="Banfield J.F."/>
        </authorList>
    </citation>
    <scope>NUCLEOTIDE SEQUENCE [LARGE SCALE GENOMIC DNA]</scope>
</reference>
<keyword evidence="2" id="KW-0812">Transmembrane</keyword>
<dbReference type="GO" id="GO:0006281">
    <property type="term" value="P:DNA repair"/>
    <property type="evidence" value="ECO:0007669"/>
    <property type="project" value="InterPro"/>
</dbReference>
<organism evidence="4 5">
    <name type="scientific">Candidatus Giovannonibacteria bacterium RIFCSPHIGHO2_12_FULL_43_15</name>
    <dbReference type="NCBI Taxonomy" id="1798341"/>
    <lineage>
        <taxon>Bacteria</taxon>
        <taxon>Candidatus Giovannoniibacteriota</taxon>
    </lineage>
</organism>
<evidence type="ECO:0000256" key="1">
    <source>
        <dbReference type="ARBA" id="ARBA00023159"/>
    </source>
</evidence>
<dbReference type="Proteomes" id="UP000177723">
    <property type="component" value="Unassembled WGS sequence"/>
</dbReference>
<keyword evidence="2" id="KW-0472">Membrane</keyword>
<gene>
    <name evidence="4" type="ORF">A3F23_03230</name>
</gene>
<proteinExistence type="predicted"/>
<keyword evidence="1" id="KW-0010">Activator</keyword>
<dbReference type="InterPro" id="IPR035451">
    <property type="entry name" value="Ada-like_dom_sf"/>
</dbReference>
<dbReference type="GO" id="GO:0006355">
    <property type="term" value="P:regulation of DNA-templated transcription"/>
    <property type="evidence" value="ECO:0007669"/>
    <property type="project" value="InterPro"/>
</dbReference>
<accession>A0A1F5WQN5</accession>
<evidence type="ECO:0000256" key="2">
    <source>
        <dbReference type="SAM" id="Phobius"/>
    </source>
</evidence>
<evidence type="ECO:0000313" key="4">
    <source>
        <dbReference type="EMBL" id="OGF77978.1"/>
    </source>
</evidence>
<name>A0A1F5WQN5_9BACT</name>
<keyword evidence="2" id="KW-1133">Transmembrane helix</keyword>
<dbReference type="GO" id="GO:0003677">
    <property type="term" value="F:DNA binding"/>
    <property type="evidence" value="ECO:0007669"/>
    <property type="project" value="InterPro"/>
</dbReference>
<evidence type="ECO:0000259" key="3">
    <source>
        <dbReference type="Pfam" id="PF02805"/>
    </source>
</evidence>
<protein>
    <recommendedName>
        <fullName evidence="3">Ada DNA repair metal-binding domain-containing protein</fullName>
    </recommendedName>
</protein>
<feature type="transmembrane region" description="Helical" evidence="2">
    <location>
        <begin position="25"/>
        <end position="44"/>
    </location>
</feature>
<feature type="domain" description="Ada DNA repair metal-binding" evidence="3">
    <location>
        <begin position="72"/>
        <end position="119"/>
    </location>
</feature>
<dbReference type="InterPro" id="IPR004026">
    <property type="entry name" value="Ada_DNA_repair_Zn-bd"/>
</dbReference>
<sequence>MAYIYFNKTMLKDYISKVKAKESDILLIITLITIAIIGFALGRISAIRENHYKIDISSVDLPDLQNLPQSASVFVGSKVGTIYHLSTCPGAKSIKEENKIYFNTKQEVEKAGYRPALNCPGL</sequence>
<evidence type="ECO:0000313" key="5">
    <source>
        <dbReference type="Proteomes" id="UP000177723"/>
    </source>
</evidence>
<dbReference type="AlphaFoldDB" id="A0A1F5WQN5"/>
<dbReference type="SUPFAM" id="SSF57884">
    <property type="entry name" value="Ada DNA repair protein, N-terminal domain (N-Ada 10)"/>
    <property type="match status" value="1"/>
</dbReference>
<comment type="caution">
    <text evidence="4">The sequence shown here is derived from an EMBL/GenBank/DDBJ whole genome shotgun (WGS) entry which is preliminary data.</text>
</comment>
<dbReference type="Gene3D" id="3.40.10.10">
    <property type="entry name" value="DNA Methylphosphotriester Repair Domain"/>
    <property type="match status" value="1"/>
</dbReference>
<dbReference type="Pfam" id="PF02805">
    <property type="entry name" value="Ada_Zn_binding"/>
    <property type="match status" value="1"/>
</dbReference>
<dbReference type="GO" id="GO:0008168">
    <property type="term" value="F:methyltransferase activity"/>
    <property type="evidence" value="ECO:0007669"/>
    <property type="project" value="InterPro"/>
</dbReference>
<dbReference type="GO" id="GO:0008270">
    <property type="term" value="F:zinc ion binding"/>
    <property type="evidence" value="ECO:0007669"/>
    <property type="project" value="InterPro"/>
</dbReference>